<dbReference type="Proteomes" id="UP000030635">
    <property type="component" value="Chromosome"/>
</dbReference>
<protein>
    <submittedName>
        <fullName evidence="2">CRISPR-associated Cas5 domain protein</fullName>
    </submittedName>
</protein>
<dbReference type="Gene3D" id="3.30.70.2660">
    <property type="match status" value="1"/>
</dbReference>
<reference evidence="2 3" key="1">
    <citation type="journal article" date="2015" name="Infect. Genet. Evol.">
        <title>Genomic sequences of six botulinum neurotoxin-producing strains representing three clostridial species illustrate the mobility and diversity of botulinum neurotoxin genes.</title>
        <authorList>
            <person name="Smith T.J."/>
            <person name="Hill K.K."/>
            <person name="Xie G."/>
            <person name="Foley B.T."/>
            <person name="Williamson C.H."/>
            <person name="Foster J.T."/>
            <person name="Johnson S.L."/>
            <person name="Chertkov O."/>
            <person name="Teshima H."/>
            <person name="Gibbons H.S."/>
            <person name="Johnsky L.A."/>
            <person name="Karavis M.A."/>
            <person name="Smith L.A."/>
        </authorList>
    </citation>
    <scope>NUCLEOTIDE SEQUENCE [LARGE SCALE GENOMIC DNA]</scope>
    <source>
        <strain evidence="2">Sullivan</strain>
    </source>
</reference>
<dbReference type="RefSeq" id="WP_423220006.1">
    <property type="nucleotide sequence ID" value="NZ_CP006905.1"/>
</dbReference>
<organism evidence="2 3">
    <name type="scientific">Clostridium baratii str. Sullivan</name>
    <dbReference type="NCBI Taxonomy" id="1415775"/>
    <lineage>
        <taxon>Bacteria</taxon>
        <taxon>Bacillati</taxon>
        <taxon>Bacillota</taxon>
        <taxon>Clostridia</taxon>
        <taxon>Eubacteriales</taxon>
        <taxon>Clostridiaceae</taxon>
        <taxon>Clostridium</taxon>
    </lineage>
</organism>
<name>A0A0A7FW03_9CLOT</name>
<dbReference type="GO" id="GO:0051607">
    <property type="term" value="P:defense response to virus"/>
    <property type="evidence" value="ECO:0007669"/>
    <property type="project" value="UniProtKB-KW"/>
</dbReference>
<accession>A0A0A7FW03</accession>
<dbReference type="AlphaFoldDB" id="A0A0A7FW03"/>
<dbReference type="Pfam" id="PF09704">
    <property type="entry name" value="Cas_Cas5d"/>
    <property type="match status" value="1"/>
</dbReference>
<evidence type="ECO:0000256" key="1">
    <source>
        <dbReference type="ARBA" id="ARBA00023118"/>
    </source>
</evidence>
<dbReference type="EMBL" id="CP006905">
    <property type="protein sequence ID" value="AIY83031.1"/>
    <property type="molecule type" value="Genomic_DNA"/>
</dbReference>
<sequence>MEVLVNKKAVRLELYQNLVNYKKPTSFQLKESYPLPPPSTVIGMVHFACGFTGYKAMDVSIQGNFASKVYDLYTRYEFAGTTFENDRHQLKLKSEDGKTYGVTRGISTIELLIDVNLVLHICPDNQDLIEEIYNSFKNPSEYISLGRREDTVVIKSVEIVDIKEREVEDIETLDKKINYYIPLDYIKNEEVETKATIYNLNKVYKKEKIKKDFEIRNWEKVNVAYCTGEKNLFIGEELREDIFGTKIFLM</sequence>
<gene>
    <name evidence="2" type="primary">cas5</name>
    <name evidence="2" type="ORF">U729_2217</name>
</gene>
<evidence type="ECO:0000313" key="3">
    <source>
        <dbReference type="Proteomes" id="UP000030635"/>
    </source>
</evidence>
<keyword evidence="3" id="KW-1185">Reference proteome</keyword>
<dbReference type="KEGG" id="cbv:U729_2217"/>
<proteinExistence type="predicted"/>
<dbReference type="GO" id="GO:0043571">
    <property type="term" value="P:maintenance of CRISPR repeat elements"/>
    <property type="evidence" value="ECO:0007669"/>
    <property type="project" value="InterPro"/>
</dbReference>
<dbReference type="HOGENOM" id="CLU_099059_0_0_9"/>
<keyword evidence="1" id="KW-0051">Antiviral defense</keyword>
<dbReference type="NCBIfam" id="TIGR02593">
    <property type="entry name" value="CRISPR_cas5"/>
    <property type="match status" value="1"/>
</dbReference>
<evidence type="ECO:0000313" key="2">
    <source>
        <dbReference type="EMBL" id="AIY83031.1"/>
    </source>
</evidence>
<dbReference type="eggNOG" id="COG1688">
    <property type="taxonomic scope" value="Bacteria"/>
</dbReference>
<dbReference type="InterPro" id="IPR021124">
    <property type="entry name" value="CRISPR-assoc_prot_Cas5"/>
</dbReference>
<dbReference type="InterPro" id="IPR013422">
    <property type="entry name" value="CRISPR-assoc_prot_Cas5_N"/>
</dbReference>